<evidence type="ECO:0000256" key="1">
    <source>
        <dbReference type="SAM" id="Coils"/>
    </source>
</evidence>
<keyword evidence="1" id="KW-0175">Coiled coil</keyword>
<reference evidence="3" key="2">
    <citation type="submission" date="2015-07" db="EMBL/GenBank/DDBJ databases">
        <title>Contrasting host-pathogen interactions and genome evolution in two generalist and specialist microsporidian pathogens of mosquitoes.</title>
        <authorList>
            <consortium name="The Broad Institute Genomics Platform"/>
            <consortium name="The Broad Institute Genome Sequencing Center for Infectious Disease"/>
            <person name="Cuomo C.A."/>
            <person name="Sanscrainte N.D."/>
            <person name="Goldberg J.M."/>
            <person name="Heiman D."/>
            <person name="Young S."/>
            <person name="Zeng Q."/>
            <person name="Becnel J.J."/>
            <person name="Birren B.W."/>
        </authorList>
    </citation>
    <scope>NUCLEOTIDE SEQUENCE [LARGE SCALE GENOMIC DNA]</scope>
    <source>
        <strain evidence="3">USNM 41457</strain>
    </source>
</reference>
<gene>
    <name evidence="2" type="ORF">EDEG_02942</name>
</gene>
<dbReference type="AlphaFoldDB" id="J9D555"/>
<keyword evidence="3" id="KW-1185">Reference proteome</keyword>
<evidence type="ECO:0000313" key="2">
    <source>
        <dbReference type="EMBL" id="EJW02659.1"/>
    </source>
</evidence>
<comment type="caution">
    <text evidence="2">The sequence shown here is derived from an EMBL/GenBank/DDBJ whole genome shotgun (WGS) entry which is preliminary data.</text>
</comment>
<proteinExistence type="predicted"/>
<accession>J9D555</accession>
<dbReference type="HOGENOM" id="CLU_139272_1_0_1"/>
<protein>
    <submittedName>
        <fullName evidence="2">Uncharacterized protein</fullName>
    </submittedName>
</protein>
<sequence>MMILFSFFQIFGAGDISKNVSRLKKIDEEIKSFEHRIIENSRIIDQLENQLCRIESKILHLKSSSEIRELEAQKSRLQSDFENKIKTIETTKYQAINDISMKINHKKLEIFTQEEHQRKVTNLLLRHENINEMHRRRITILRLEKNKL</sequence>
<dbReference type="VEuPathDB" id="MicrosporidiaDB:EDEG_02942"/>
<name>J9D555_EDHAE</name>
<reference evidence="2 3" key="1">
    <citation type="submission" date="2011-08" db="EMBL/GenBank/DDBJ databases">
        <authorList>
            <person name="Liu Z.J."/>
            <person name="Shi F.L."/>
            <person name="Lu J.Q."/>
            <person name="Li M."/>
            <person name="Wang Z.L."/>
        </authorList>
    </citation>
    <scope>NUCLEOTIDE SEQUENCE [LARGE SCALE GENOMIC DNA]</scope>
    <source>
        <strain evidence="2 3">USNM 41457</strain>
    </source>
</reference>
<dbReference type="Proteomes" id="UP000003163">
    <property type="component" value="Unassembled WGS sequence"/>
</dbReference>
<dbReference type="InParanoid" id="J9D555"/>
<dbReference type="EMBL" id="AFBI03000061">
    <property type="protein sequence ID" value="EJW02659.1"/>
    <property type="molecule type" value="Genomic_DNA"/>
</dbReference>
<organism evidence="2 3">
    <name type="scientific">Edhazardia aedis (strain USNM 41457)</name>
    <name type="common">Microsporidian parasite</name>
    <dbReference type="NCBI Taxonomy" id="1003232"/>
    <lineage>
        <taxon>Eukaryota</taxon>
        <taxon>Fungi</taxon>
        <taxon>Fungi incertae sedis</taxon>
        <taxon>Microsporidia</taxon>
        <taxon>Edhazardia</taxon>
    </lineage>
</organism>
<feature type="coiled-coil region" evidence="1">
    <location>
        <begin position="30"/>
        <end position="87"/>
    </location>
</feature>
<evidence type="ECO:0000313" key="3">
    <source>
        <dbReference type="Proteomes" id="UP000003163"/>
    </source>
</evidence>